<keyword evidence="1" id="KW-1133">Transmembrane helix</keyword>
<dbReference type="Proteomes" id="UP000103899">
    <property type="component" value="Segment"/>
</dbReference>
<proteinExistence type="predicted"/>
<dbReference type="GeneID" id="80534818"/>
<organism evidence="2 3">
    <name type="scientific">miniopterid betaherpesvirus 1</name>
    <dbReference type="NCBI Taxonomy" id="3070189"/>
    <lineage>
        <taxon>Viruses</taxon>
        <taxon>Duplodnaviria</taxon>
        <taxon>Heunggongvirae</taxon>
        <taxon>Peploviricota</taxon>
        <taxon>Herviviricetes</taxon>
        <taxon>Herpesvirales</taxon>
        <taxon>Orthoherpesviridae</taxon>
        <taxon>Betaherpesvirinae</taxon>
        <taxon>Quwivirus</taxon>
        <taxon>Quwivirus miniopteridbeta1</taxon>
    </lineage>
</organism>
<keyword evidence="3" id="KW-1185">Reference proteome</keyword>
<reference evidence="2 3" key="1">
    <citation type="journal article" date="2012" name="J. Virol.">
        <title>A Novel Bat Herpesvirus Encodes Homologues of Major Histocompatibility Complex Classes I and II, C-Type Lectin, and a Unique Family of Immune-Related Genes.</title>
        <authorList>
            <person name="Zhang H."/>
            <person name="Todd S."/>
            <person name="Tachedjian M."/>
            <person name="Barr J.A."/>
            <person name="Luo M."/>
            <person name="Yu M."/>
            <person name="Marsh G.A."/>
            <person name="Crameri G."/>
            <person name="Wang L.F."/>
        </authorList>
    </citation>
    <scope>NUCLEOTIDE SEQUENCE [LARGE SCALE GENOMIC DNA]</scope>
    <source>
        <strain evidence="2">B7D8</strain>
    </source>
</reference>
<dbReference type="RefSeq" id="YP_010797115.1">
    <property type="nucleotide sequence ID" value="NC_076129.1"/>
</dbReference>
<keyword evidence="1" id="KW-0812">Transmembrane</keyword>
<protein>
    <submittedName>
        <fullName evidence="2">B90</fullName>
    </submittedName>
</protein>
<name>I3VQ83_9BETA</name>
<feature type="transmembrane region" description="Helical" evidence="1">
    <location>
        <begin position="238"/>
        <end position="256"/>
    </location>
</feature>
<accession>I3VQ83</accession>
<dbReference type="EMBL" id="JQ805139">
    <property type="protein sequence ID" value="AFK83927.1"/>
    <property type="molecule type" value="Genomic_DNA"/>
</dbReference>
<sequence length="266" mass="29767">MLFIAYGCLLVLTFKPSGQDGLRLTTAAIPSPGTADQVEVIYYSDSHRPVSIQANARIRQTRDSLRHLSRSTVNTLLTGNIEKDTRSVNLRLGCNNTHGNLNIETADRHRTLAYAEIHTTENPPGSTFRITRKIDPGRGTVRQLPWNTNAVYDLIGRQCRLLLNDLRDSVHLKSPPSLPGPHIYRPVSTDRTPYIRLRTIHAHRPSIDVTSYGTLSSHANTHSETSDRNRKNYGVREIAYAMGGVKIALLVMLLVIRARVNTNRTT</sequence>
<keyword evidence="1" id="KW-0472">Membrane</keyword>
<dbReference type="KEGG" id="vg:80534818"/>
<evidence type="ECO:0000313" key="3">
    <source>
        <dbReference type="Proteomes" id="UP000103899"/>
    </source>
</evidence>
<evidence type="ECO:0000256" key="1">
    <source>
        <dbReference type="SAM" id="Phobius"/>
    </source>
</evidence>
<evidence type="ECO:0000313" key="2">
    <source>
        <dbReference type="EMBL" id="AFK83927.1"/>
    </source>
</evidence>